<feature type="compositionally biased region" description="Basic residues" evidence="1">
    <location>
        <begin position="85"/>
        <end position="106"/>
    </location>
</feature>
<gene>
    <name evidence="3" type="primary">LOC117234198</name>
</gene>
<dbReference type="Proteomes" id="UP000504631">
    <property type="component" value="Unplaced"/>
</dbReference>
<evidence type="ECO:0000256" key="1">
    <source>
        <dbReference type="SAM" id="MobiDB-lite"/>
    </source>
</evidence>
<dbReference type="KEGG" id="bvk:117234198"/>
<evidence type="ECO:0000313" key="3">
    <source>
        <dbReference type="RefSeq" id="XP_033351077.1"/>
    </source>
</evidence>
<protein>
    <submittedName>
        <fullName evidence="3">Uncharacterized protein LOC117234198</fullName>
    </submittedName>
</protein>
<proteinExistence type="predicted"/>
<evidence type="ECO:0000313" key="2">
    <source>
        <dbReference type="Proteomes" id="UP000504631"/>
    </source>
</evidence>
<organism evidence="2 3">
    <name type="scientific">Bombus vosnesenskii</name>
    <dbReference type="NCBI Taxonomy" id="207650"/>
    <lineage>
        <taxon>Eukaryota</taxon>
        <taxon>Metazoa</taxon>
        <taxon>Ecdysozoa</taxon>
        <taxon>Arthropoda</taxon>
        <taxon>Hexapoda</taxon>
        <taxon>Insecta</taxon>
        <taxon>Pterygota</taxon>
        <taxon>Neoptera</taxon>
        <taxon>Endopterygota</taxon>
        <taxon>Hymenoptera</taxon>
        <taxon>Apocrita</taxon>
        <taxon>Aculeata</taxon>
        <taxon>Apoidea</taxon>
        <taxon>Anthophila</taxon>
        <taxon>Apidae</taxon>
        <taxon>Bombus</taxon>
        <taxon>Pyrobombus</taxon>
    </lineage>
</organism>
<reference evidence="3" key="1">
    <citation type="submission" date="2025-08" db="UniProtKB">
        <authorList>
            <consortium name="RefSeq"/>
        </authorList>
    </citation>
    <scope>IDENTIFICATION</scope>
    <source>
        <tissue evidence="3">Muscle</tissue>
    </source>
</reference>
<sequence>MVRKSILVYDLLRSEQPPDGFTEKEIVEQISAKHDILAGKALRKQVAVALRRGVDFGIIAKRNNRFRFDLDNAKLSTARRETSSRRNRSRGKNKVRSVKRRTKSRQRPNNTRSKSRNQKRPIPSPNLPKSWTPNKRNLADEPLSKVKKI</sequence>
<feature type="compositionally biased region" description="Basic and acidic residues" evidence="1">
    <location>
        <begin position="72"/>
        <end position="84"/>
    </location>
</feature>
<feature type="compositionally biased region" description="Basic and acidic residues" evidence="1">
    <location>
        <begin position="137"/>
        <end position="149"/>
    </location>
</feature>
<dbReference type="GeneID" id="117234198"/>
<dbReference type="AlphaFoldDB" id="A0A6J3KDC1"/>
<dbReference type="RefSeq" id="XP_033351077.1">
    <property type="nucleotide sequence ID" value="XM_033495186.1"/>
</dbReference>
<feature type="region of interest" description="Disordered" evidence="1">
    <location>
        <begin position="72"/>
        <end position="149"/>
    </location>
</feature>
<accession>A0A6J3KDC1</accession>
<name>A0A6J3KDC1_9HYME</name>
<keyword evidence="2" id="KW-1185">Reference proteome</keyword>